<dbReference type="AlphaFoldDB" id="A0A0M9UCE2"/>
<dbReference type="STRING" id="872965.SE16_08710"/>
<evidence type="ECO:0000313" key="2">
    <source>
        <dbReference type="Proteomes" id="UP000037784"/>
    </source>
</evidence>
<dbReference type="InParanoid" id="A0A0M9UCE2"/>
<keyword evidence="2" id="KW-1185">Reference proteome</keyword>
<gene>
    <name evidence="1" type="ORF">ARMA_1163</name>
</gene>
<reference evidence="1 2" key="1">
    <citation type="journal article" date="2015" name="Genome Announc.">
        <title>Draft Genome Sequence of a Heterotrophic Facultative Anaerobic Thermophilic Bacterium, Ardenticatena maritima Strain 110ST.</title>
        <authorList>
            <person name="Kawaichi S."/>
            <person name="Yoshida T."/>
            <person name="Sako Y."/>
            <person name="Nakamura R."/>
        </authorList>
    </citation>
    <scope>NUCLEOTIDE SEQUENCE [LARGE SCALE GENOMIC DNA]</scope>
    <source>
        <strain evidence="1 2">110S</strain>
    </source>
</reference>
<accession>A0A0M9UCE2</accession>
<name>A0A0M9UCE2_9CHLR</name>
<protein>
    <submittedName>
        <fullName evidence="1">Uncharacterized protein</fullName>
    </submittedName>
</protein>
<sequence>MLVSLLHAYATADAPTRSYAQRLSCAAKGTTTHTRFFFLHPDEHPPREEPEWLREYVRALGFFTAATPRIHRHRQAYTLFWLEPIHVEMRQHMQLFDMFNQQCGDWPYGTLPLIAAFTLARLCTHAPAPFPPRYALHIATYSVPRRGVVILQKHMTSAVPSPPSHHDAAARHFWSLLLSAHIALLKTGGVSPAFLTHCSRW</sequence>
<dbReference type="EMBL" id="BBZA01000078">
    <property type="protein sequence ID" value="GAP62740.1"/>
    <property type="molecule type" value="Genomic_DNA"/>
</dbReference>
<comment type="caution">
    <text evidence="1">The sequence shown here is derived from an EMBL/GenBank/DDBJ whole genome shotgun (WGS) entry which is preliminary data.</text>
</comment>
<organism evidence="1 2">
    <name type="scientific">Ardenticatena maritima</name>
    <dbReference type="NCBI Taxonomy" id="872965"/>
    <lineage>
        <taxon>Bacteria</taxon>
        <taxon>Bacillati</taxon>
        <taxon>Chloroflexota</taxon>
        <taxon>Ardenticatenia</taxon>
        <taxon>Ardenticatenales</taxon>
        <taxon>Ardenticatenaceae</taxon>
        <taxon>Ardenticatena</taxon>
    </lineage>
</organism>
<reference evidence="2" key="2">
    <citation type="submission" date="2015-08" db="EMBL/GenBank/DDBJ databases">
        <title>Draft Genome Sequence of a Heterotrophic Facultative Anaerobic Bacterium Ardenticatena maritima Strain 110S.</title>
        <authorList>
            <person name="Kawaichi S."/>
            <person name="Yoshida T."/>
            <person name="Sako Y."/>
            <person name="Nakamura R."/>
        </authorList>
    </citation>
    <scope>NUCLEOTIDE SEQUENCE [LARGE SCALE GENOMIC DNA]</scope>
    <source>
        <strain evidence="2">110S</strain>
    </source>
</reference>
<evidence type="ECO:0000313" key="1">
    <source>
        <dbReference type="EMBL" id="GAP62740.1"/>
    </source>
</evidence>
<dbReference type="Proteomes" id="UP000037784">
    <property type="component" value="Unassembled WGS sequence"/>
</dbReference>
<proteinExistence type="predicted"/>